<dbReference type="Proteomes" id="UP001302602">
    <property type="component" value="Unassembled WGS sequence"/>
</dbReference>
<feature type="region of interest" description="Disordered" evidence="1">
    <location>
        <begin position="1"/>
        <end position="201"/>
    </location>
</feature>
<name>A0AAN6YZS8_9PEZI</name>
<accession>A0AAN6YZS8</accession>
<keyword evidence="3" id="KW-1185">Reference proteome</keyword>
<dbReference type="EMBL" id="MU853246">
    <property type="protein sequence ID" value="KAK4119633.1"/>
    <property type="molecule type" value="Genomic_DNA"/>
</dbReference>
<evidence type="ECO:0000256" key="1">
    <source>
        <dbReference type="SAM" id="MobiDB-lite"/>
    </source>
</evidence>
<reference evidence="2" key="2">
    <citation type="submission" date="2023-05" db="EMBL/GenBank/DDBJ databases">
        <authorList>
            <consortium name="Lawrence Berkeley National Laboratory"/>
            <person name="Steindorff A."/>
            <person name="Hensen N."/>
            <person name="Bonometti L."/>
            <person name="Westerberg I."/>
            <person name="Brannstrom I.O."/>
            <person name="Guillou S."/>
            <person name="Cros-Aarteil S."/>
            <person name="Calhoun S."/>
            <person name="Haridas S."/>
            <person name="Kuo A."/>
            <person name="Mondo S."/>
            <person name="Pangilinan J."/>
            <person name="Riley R."/>
            <person name="Labutti K."/>
            <person name="Andreopoulos B."/>
            <person name="Lipzen A."/>
            <person name="Chen C."/>
            <person name="Yanf M."/>
            <person name="Daum C."/>
            <person name="Ng V."/>
            <person name="Clum A."/>
            <person name="Ohm R."/>
            <person name="Martin F."/>
            <person name="Silar P."/>
            <person name="Natvig D."/>
            <person name="Lalanne C."/>
            <person name="Gautier V."/>
            <person name="Ament-Velasquez S.L."/>
            <person name="Kruys A."/>
            <person name="Hutchinson M.I."/>
            <person name="Powell A.J."/>
            <person name="Barry K."/>
            <person name="Miller A.N."/>
            <person name="Grigoriev I.V."/>
            <person name="Debuchy R."/>
            <person name="Gladieux P."/>
            <person name="Thoren M.H."/>
            <person name="Johannesson H."/>
        </authorList>
    </citation>
    <scope>NUCLEOTIDE SEQUENCE</scope>
    <source>
        <strain evidence="2">CBS 731.68</strain>
    </source>
</reference>
<protein>
    <submittedName>
        <fullName evidence="2">Uncharacterized protein</fullName>
    </submittedName>
</protein>
<gene>
    <name evidence="2" type="ORF">N657DRAFT_649950</name>
</gene>
<evidence type="ECO:0000313" key="2">
    <source>
        <dbReference type="EMBL" id="KAK4119633.1"/>
    </source>
</evidence>
<dbReference type="AlphaFoldDB" id="A0AAN6YZS8"/>
<feature type="compositionally biased region" description="Low complexity" evidence="1">
    <location>
        <begin position="57"/>
        <end position="73"/>
    </location>
</feature>
<comment type="caution">
    <text evidence="2">The sequence shown here is derived from an EMBL/GenBank/DDBJ whole genome shotgun (WGS) entry which is preliminary data.</text>
</comment>
<sequence length="201" mass="21265">MPTRTPNKPEAHPASKPNPIRNLSEFAVADTPGTSGPEYAAAGDYLQARFAPMSPPSQQQQSAQNQNQTNQTQHCSASAEEQEGGGMPTALERGVRGGSGPVDDTERRATRYVSVGQQDVDGDGETIPKQNENVDADGRMGDVPYAEGKVANAVEQKHGTQRVSGSSSSPGFLHGGPEFQRLHGRGRGEVSLDAGEADLER</sequence>
<dbReference type="RefSeq" id="XP_062643406.1">
    <property type="nucleotide sequence ID" value="XM_062793831.1"/>
</dbReference>
<proteinExistence type="predicted"/>
<dbReference type="GeneID" id="87830600"/>
<reference evidence="2" key="1">
    <citation type="journal article" date="2023" name="Mol. Phylogenet. Evol.">
        <title>Genome-scale phylogeny and comparative genomics of the fungal order Sordariales.</title>
        <authorList>
            <person name="Hensen N."/>
            <person name="Bonometti L."/>
            <person name="Westerberg I."/>
            <person name="Brannstrom I.O."/>
            <person name="Guillou S."/>
            <person name="Cros-Aarteil S."/>
            <person name="Calhoun S."/>
            <person name="Haridas S."/>
            <person name="Kuo A."/>
            <person name="Mondo S."/>
            <person name="Pangilinan J."/>
            <person name="Riley R."/>
            <person name="LaButti K."/>
            <person name="Andreopoulos B."/>
            <person name="Lipzen A."/>
            <person name="Chen C."/>
            <person name="Yan M."/>
            <person name="Daum C."/>
            <person name="Ng V."/>
            <person name="Clum A."/>
            <person name="Steindorff A."/>
            <person name="Ohm R.A."/>
            <person name="Martin F."/>
            <person name="Silar P."/>
            <person name="Natvig D.O."/>
            <person name="Lalanne C."/>
            <person name="Gautier V."/>
            <person name="Ament-Velasquez S.L."/>
            <person name="Kruys A."/>
            <person name="Hutchinson M.I."/>
            <person name="Powell A.J."/>
            <person name="Barry K."/>
            <person name="Miller A.N."/>
            <person name="Grigoriev I.V."/>
            <person name="Debuchy R."/>
            <person name="Gladieux P."/>
            <person name="Hiltunen Thoren M."/>
            <person name="Johannesson H."/>
        </authorList>
    </citation>
    <scope>NUCLEOTIDE SEQUENCE</scope>
    <source>
        <strain evidence="2">CBS 731.68</strain>
    </source>
</reference>
<organism evidence="2 3">
    <name type="scientific">Parathielavia appendiculata</name>
    <dbReference type="NCBI Taxonomy" id="2587402"/>
    <lineage>
        <taxon>Eukaryota</taxon>
        <taxon>Fungi</taxon>
        <taxon>Dikarya</taxon>
        <taxon>Ascomycota</taxon>
        <taxon>Pezizomycotina</taxon>
        <taxon>Sordariomycetes</taxon>
        <taxon>Sordariomycetidae</taxon>
        <taxon>Sordariales</taxon>
        <taxon>Chaetomiaceae</taxon>
        <taxon>Parathielavia</taxon>
    </lineage>
</organism>
<feature type="compositionally biased region" description="Polar residues" evidence="1">
    <location>
        <begin position="161"/>
        <end position="170"/>
    </location>
</feature>
<evidence type="ECO:0000313" key="3">
    <source>
        <dbReference type="Proteomes" id="UP001302602"/>
    </source>
</evidence>